<comment type="caution">
    <text evidence="7">The sequence shown here is derived from an EMBL/GenBank/DDBJ whole genome shotgun (WGS) entry which is preliminary data.</text>
</comment>
<dbReference type="GO" id="GO:0006457">
    <property type="term" value="P:protein folding"/>
    <property type="evidence" value="ECO:0007669"/>
    <property type="project" value="TreeGrafter"/>
</dbReference>
<dbReference type="Proteomes" id="UP000053317">
    <property type="component" value="Unassembled WGS sequence"/>
</dbReference>
<evidence type="ECO:0000256" key="3">
    <source>
        <dbReference type="ARBA" id="ARBA00023602"/>
    </source>
</evidence>
<dbReference type="GO" id="GO:0051879">
    <property type="term" value="F:Hsp90 protein binding"/>
    <property type="evidence" value="ECO:0007669"/>
    <property type="project" value="InterPro"/>
</dbReference>
<dbReference type="SMART" id="SM00028">
    <property type="entry name" value="TPR"/>
    <property type="match status" value="2"/>
</dbReference>
<proteinExistence type="inferred from homology"/>
<evidence type="ECO:0000256" key="5">
    <source>
        <dbReference type="SAM" id="MobiDB-lite"/>
    </source>
</evidence>
<dbReference type="PANTHER" id="PTHR46035:SF1">
    <property type="entry name" value="TETRATRICOPEPTIDE REPEAT PROTEIN 4"/>
    <property type="match status" value="1"/>
</dbReference>
<reference evidence="7 8" key="2">
    <citation type="submission" date="2015-05" db="EMBL/GenBank/DDBJ databases">
        <authorList>
            <person name="Morales-Cruz A."/>
            <person name="Amrine K.C."/>
            <person name="Cantu D."/>
        </authorList>
    </citation>
    <scope>NUCLEOTIDE SEQUENCE [LARGE SCALE GENOMIC DNA]</scope>
    <source>
        <strain evidence="7">UCRPC4</strain>
    </source>
</reference>
<feature type="region of interest" description="Disordered" evidence="5">
    <location>
        <begin position="1"/>
        <end position="41"/>
    </location>
</feature>
<dbReference type="PANTHER" id="PTHR46035">
    <property type="entry name" value="TETRATRICOPEPTIDE REPEAT PROTEIN 4"/>
    <property type="match status" value="1"/>
</dbReference>
<dbReference type="Pfam" id="PF18972">
    <property type="entry name" value="Wheel"/>
    <property type="match status" value="1"/>
</dbReference>
<evidence type="ECO:0000313" key="8">
    <source>
        <dbReference type="Proteomes" id="UP000053317"/>
    </source>
</evidence>
<sequence>MASSRVEELPDDFDESLDLSKTPSTNASSATPQPPAGGTSIDQVLKEFSKTPLFMDQLDVEDADVEQNALFEAMRSLQYEGSKLEVAQNLKEQGNEQAKLKRWKDGREFYTKAIAVLLGKVELSLDPDAPPQPEGEKIGEAEKETSLLETCFVNRALCQLEIGRIDNDPDSCPIVLLCHLLKILWLIQRTGNYRSTTLDCAAALQINPANVKAYYRSATALLKVNKLEEAEDACNRGLKIEPHNSALKKLQDQLVSKRANSVEARAAKQKEIETKKRQQFILTAALKARNIAMRGSQAPPDLDDAAVHLEPDPESPESSLVFPAIFLYPMHAQSDFVKNFGELQSIADHLSYIFPLPWDTEGLYKPSSVECFMDTTTGGLIKVGKKLSLLKLLSNGKTEVVDGLVKIHVVPASLAPKWVEEMKTRKKS</sequence>
<dbReference type="AlphaFoldDB" id="A0A0G2F4K5"/>
<dbReference type="GO" id="GO:0005634">
    <property type="term" value="C:nucleus"/>
    <property type="evidence" value="ECO:0007669"/>
    <property type="project" value="TreeGrafter"/>
</dbReference>
<dbReference type="Gene3D" id="1.25.40.10">
    <property type="entry name" value="Tetratricopeptide repeat domain"/>
    <property type="match status" value="1"/>
</dbReference>
<keyword evidence="8" id="KW-1185">Reference proteome</keyword>
<keyword evidence="1" id="KW-0677">Repeat</keyword>
<evidence type="ECO:0000256" key="2">
    <source>
        <dbReference type="ARBA" id="ARBA00022803"/>
    </source>
</evidence>
<dbReference type="SUPFAM" id="SSF48452">
    <property type="entry name" value="TPR-like"/>
    <property type="match status" value="1"/>
</dbReference>
<feature type="domain" description="Cns1/TTC4 wheel" evidence="6">
    <location>
        <begin position="312"/>
        <end position="421"/>
    </location>
</feature>
<dbReference type="InterPro" id="IPR044059">
    <property type="entry name" value="Csn1/TTC4_wheel"/>
</dbReference>
<evidence type="ECO:0000259" key="6">
    <source>
        <dbReference type="Pfam" id="PF18972"/>
    </source>
</evidence>
<dbReference type="GO" id="GO:0030544">
    <property type="term" value="F:Hsp70 protein binding"/>
    <property type="evidence" value="ECO:0007669"/>
    <property type="project" value="TreeGrafter"/>
</dbReference>
<dbReference type="GO" id="GO:0005829">
    <property type="term" value="C:cytosol"/>
    <property type="evidence" value="ECO:0007669"/>
    <property type="project" value="TreeGrafter"/>
</dbReference>
<feature type="repeat" description="TPR" evidence="4">
    <location>
        <begin position="211"/>
        <end position="244"/>
    </location>
</feature>
<dbReference type="InterPro" id="IPR011990">
    <property type="entry name" value="TPR-like_helical_dom_sf"/>
</dbReference>
<dbReference type="OrthoDB" id="420195at2759"/>
<evidence type="ECO:0000256" key="4">
    <source>
        <dbReference type="PROSITE-ProRule" id="PRU00339"/>
    </source>
</evidence>
<dbReference type="PROSITE" id="PS50005">
    <property type="entry name" value="TPR"/>
    <property type="match status" value="1"/>
</dbReference>
<evidence type="ECO:0000256" key="1">
    <source>
        <dbReference type="ARBA" id="ARBA00022737"/>
    </source>
</evidence>
<keyword evidence="2 4" id="KW-0802">TPR repeat</keyword>
<name>A0A0G2F4K5_PHACM</name>
<organism evidence="7 8">
    <name type="scientific">Phaeomoniella chlamydospora</name>
    <name type="common">Phaeoacremonium chlamydosporum</name>
    <dbReference type="NCBI Taxonomy" id="158046"/>
    <lineage>
        <taxon>Eukaryota</taxon>
        <taxon>Fungi</taxon>
        <taxon>Dikarya</taxon>
        <taxon>Ascomycota</taxon>
        <taxon>Pezizomycotina</taxon>
        <taxon>Eurotiomycetes</taxon>
        <taxon>Chaetothyriomycetidae</taxon>
        <taxon>Phaeomoniellales</taxon>
        <taxon>Phaeomoniellaceae</taxon>
        <taxon>Phaeomoniella</taxon>
    </lineage>
</organism>
<feature type="compositionally biased region" description="Polar residues" evidence="5">
    <location>
        <begin position="19"/>
        <end position="31"/>
    </location>
</feature>
<dbReference type="EMBL" id="LCWF01000002">
    <property type="protein sequence ID" value="KKY29186.1"/>
    <property type="molecule type" value="Genomic_DNA"/>
</dbReference>
<accession>A0A0G2F4K5</accession>
<protein>
    <submittedName>
        <fullName evidence="7">Putative tpr repeat protein</fullName>
    </submittedName>
</protein>
<reference evidence="7 8" key="1">
    <citation type="submission" date="2015-05" db="EMBL/GenBank/DDBJ databases">
        <title>Distinctive expansion of gene families associated with plant cell wall degradation and secondary metabolism in the genomes of grapevine trunk pathogens.</title>
        <authorList>
            <person name="Lawrence D.P."/>
            <person name="Travadon R."/>
            <person name="Rolshausen P.E."/>
            <person name="Baumgartner K."/>
        </authorList>
    </citation>
    <scope>NUCLEOTIDE SEQUENCE [LARGE SCALE GENOMIC DNA]</scope>
    <source>
        <strain evidence="7">UCRPC4</strain>
    </source>
</reference>
<comment type="similarity">
    <text evidence="3">Belongs to the TTC4 family.</text>
</comment>
<evidence type="ECO:0000313" key="7">
    <source>
        <dbReference type="EMBL" id="KKY29186.1"/>
    </source>
</evidence>
<dbReference type="CDD" id="cd21381">
    <property type="entry name" value="CTWD_TTC4"/>
    <property type="match status" value="1"/>
</dbReference>
<dbReference type="InterPro" id="IPR019734">
    <property type="entry name" value="TPR_rpt"/>
</dbReference>
<dbReference type="Pfam" id="PF14559">
    <property type="entry name" value="TPR_19"/>
    <property type="match status" value="1"/>
</dbReference>
<gene>
    <name evidence="7" type="ORF">UCRPC4_g00092</name>
</gene>